<evidence type="ECO:0000313" key="1">
    <source>
        <dbReference type="EMBL" id="CAG9329132.1"/>
    </source>
</evidence>
<accession>A0AAU9JPG8</accession>
<dbReference type="Proteomes" id="UP001162131">
    <property type="component" value="Unassembled WGS sequence"/>
</dbReference>
<dbReference type="EMBL" id="CAJZBQ010000047">
    <property type="protein sequence ID" value="CAG9329132.1"/>
    <property type="molecule type" value="Genomic_DNA"/>
</dbReference>
<protein>
    <recommendedName>
        <fullName evidence="3">Ribosomal protein L20</fullName>
    </recommendedName>
</protein>
<sequence>MFARSFRYLGRASSFHTLSRPIQRFQIRSYQFQLNKTNYLSKLSSSLLMNLAYSQDFYLLSTEDVESLLSKVEEEQVLGLRLLSIK</sequence>
<evidence type="ECO:0000313" key="2">
    <source>
        <dbReference type="Proteomes" id="UP001162131"/>
    </source>
</evidence>
<name>A0AAU9JPG8_9CILI</name>
<organism evidence="1 2">
    <name type="scientific">Blepharisma stoltei</name>
    <dbReference type="NCBI Taxonomy" id="1481888"/>
    <lineage>
        <taxon>Eukaryota</taxon>
        <taxon>Sar</taxon>
        <taxon>Alveolata</taxon>
        <taxon>Ciliophora</taxon>
        <taxon>Postciliodesmatophora</taxon>
        <taxon>Heterotrichea</taxon>
        <taxon>Heterotrichida</taxon>
        <taxon>Blepharismidae</taxon>
        <taxon>Blepharisma</taxon>
    </lineage>
</organism>
<evidence type="ECO:0008006" key="3">
    <source>
        <dbReference type="Google" id="ProtNLM"/>
    </source>
</evidence>
<comment type="caution">
    <text evidence="1">The sequence shown here is derived from an EMBL/GenBank/DDBJ whole genome shotgun (WGS) entry which is preliminary data.</text>
</comment>
<dbReference type="AlphaFoldDB" id="A0AAU9JPG8"/>
<proteinExistence type="predicted"/>
<reference evidence="1" key="1">
    <citation type="submission" date="2021-09" db="EMBL/GenBank/DDBJ databases">
        <authorList>
            <consortium name="AG Swart"/>
            <person name="Singh M."/>
            <person name="Singh A."/>
            <person name="Seah K."/>
            <person name="Emmerich C."/>
        </authorList>
    </citation>
    <scope>NUCLEOTIDE SEQUENCE</scope>
    <source>
        <strain evidence="1">ATCC30299</strain>
    </source>
</reference>
<keyword evidence="2" id="KW-1185">Reference proteome</keyword>
<gene>
    <name evidence="1" type="ORF">BSTOLATCC_MIC47961</name>
</gene>